<name>A0A370N9W9_9BURK</name>
<reference evidence="2" key="1">
    <citation type="submission" date="2018-05" db="EMBL/GenBank/DDBJ databases">
        <authorList>
            <person name="Feng T."/>
        </authorList>
    </citation>
    <scope>NUCLEOTIDE SEQUENCE [LARGE SCALE GENOMIC DNA]</scope>
    <source>
        <strain evidence="2">S27</strain>
    </source>
</reference>
<proteinExistence type="predicted"/>
<dbReference type="Pfam" id="PF13689">
    <property type="entry name" value="DUF4154"/>
    <property type="match status" value="1"/>
</dbReference>
<dbReference type="RefSeq" id="WP_115101088.1">
    <property type="nucleotide sequence ID" value="NZ_QHKS01000007.1"/>
</dbReference>
<sequence>MRFPRSRRVTSILAFLISALIILSAYAQVDVSALKAAYIFNFTEFTTWPLGSLSDAALVVCANRDTELGAALAKLDGRNKGGRLWSVVPLPTRSGQCRCNVVVLESGAPIPSAVKEVLASDQPVLVVSDFDTGDHTAIIRLFTEDNHLRFDIENQQALHRHLTLSSKLLRLARNVL</sequence>
<gene>
    <name evidence="1" type="ORF">DLM46_12510</name>
</gene>
<evidence type="ECO:0000313" key="2">
    <source>
        <dbReference type="Proteomes" id="UP000254875"/>
    </source>
</evidence>
<comment type="caution">
    <text evidence="1">The sequence shown here is derived from an EMBL/GenBank/DDBJ whole genome shotgun (WGS) entry which is preliminary data.</text>
</comment>
<dbReference type="AlphaFoldDB" id="A0A370N9W9"/>
<dbReference type="Proteomes" id="UP000254875">
    <property type="component" value="Unassembled WGS sequence"/>
</dbReference>
<dbReference type="EMBL" id="QHKS01000007">
    <property type="protein sequence ID" value="RDK02411.1"/>
    <property type="molecule type" value="Genomic_DNA"/>
</dbReference>
<dbReference type="OrthoDB" id="8527941at2"/>
<dbReference type="InterPro" id="IPR025293">
    <property type="entry name" value="YfiR/HmsC-like"/>
</dbReference>
<keyword evidence="2" id="KW-1185">Reference proteome</keyword>
<protein>
    <submittedName>
        <fullName evidence="1">DUF4154 domain-containing protein</fullName>
    </submittedName>
</protein>
<accession>A0A370N9W9</accession>
<organism evidence="1 2">
    <name type="scientific">Paraburkholderia lacunae</name>
    <dbReference type="NCBI Taxonomy" id="2211104"/>
    <lineage>
        <taxon>Bacteria</taxon>
        <taxon>Pseudomonadati</taxon>
        <taxon>Pseudomonadota</taxon>
        <taxon>Betaproteobacteria</taxon>
        <taxon>Burkholderiales</taxon>
        <taxon>Burkholderiaceae</taxon>
        <taxon>Paraburkholderia</taxon>
    </lineage>
</organism>
<evidence type="ECO:0000313" key="1">
    <source>
        <dbReference type="EMBL" id="RDK02411.1"/>
    </source>
</evidence>